<organism evidence="2">
    <name type="scientific">Eucalyptus grandis</name>
    <name type="common">Flooded gum</name>
    <dbReference type="NCBI Taxonomy" id="71139"/>
    <lineage>
        <taxon>Eukaryota</taxon>
        <taxon>Viridiplantae</taxon>
        <taxon>Streptophyta</taxon>
        <taxon>Embryophyta</taxon>
        <taxon>Tracheophyta</taxon>
        <taxon>Spermatophyta</taxon>
        <taxon>Magnoliopsida</taxon>
        <taxon>eudicotyledons</taxon>
        <taxon>Gunneridae</taxon>
        <taxon>Pentapetalae</taxon>
        <taxon>rosids</taxon>
        <taxon>malvids</taxon>
        <taxon>Myrtales</taxon>
        <taxon>Myrtaceae</taxon>
        <taxon>Myrtoideae</taxon>
        <taxon>Eucalypteae</taxon>
        <taxon>Eucalyptus</taxon>
    </lineage>
</organism>
<feature type="compositionally biased region" description="Basic residues" evidence="1">
    <location>
        <begin position="96"/>
        <end position="106"/>
    </location>
</feature>
<dbReference type="InterPro" id="IPR006994">
    <property type="entry name" value="TCF25/Rqc1"/>
</dbReference>
<evidence type="ECO:0008006" key="3">
    <source>
        <dbReference type="Google" id="ProtNLM"/>
    </source>
</evidence>
<evidence type="ECO:0000256" key="1">
    <source>
        <dbReference type="SAM" id="MobiDB-lite"/>
    </source>
</evidence>
<dbReference type="Gramene" id="KCW45537">
    <property type="protein sequence ID" value="KCW45537"/>
    <property type="gene ID" value="EUGRSUZ_L00743"/>
</dbReference>
<dbReference type="STRING" id="71139.A0A058ZUU1"/>
<dbReference type="InParanoid" id="A0A058ZUU1"/>
<feature type="region of interest" description="Disordered" evidence="1">
    <location>
        <begin position="1"/>
        <end position="119"/>
    </location>
</feature>
<name>A0A058ZUU1_EUCGR</name>
<feature type="compositionally biased region" description="Basic and acidic residues" evidence="1">
    <location>
        <begin position="30"/>
        <end position="41"/>
    </location>
</feature>
<gene>
    <name evidence="2" type="ORF">EUGRSUZ_L00743</name>
</gene>
<dbReference type="EMBL" id="KK198806">
    <property type="protein sequence ID" value="KCW45537.1"/>
    <property type="molecule type" value="Genomic_DNA"/>
</dbReference>
<dbReference type="OMA" id="IWGKMPP"/>
<dbReference type="KEGG" id="egr:104428807"/>
<sequence length="634" mass="72285">MSGRLLKKILKEQEAQQQQLQPPSSEDEDRDSHSPDSKKNPFDLLGNDDNDESDDQAVPESDFQSAAVDAQSRGNSEEQEKTLLASTLEVVSSSNHKPRKKKKKREKKESSHHNEIKKSSDFDEILENLLIDVKNENDHRIDHHSDIKEQTVSVLQVNQKYLNAEMELRRIFGSKVVKSFESSQVGSSRHTRGGRRGSHNSRKTILVTPLDHWPRWDASLSMEVLEARDGLNHLRYVHSLSYVQAQRAFEAAKATHDFNAVASVLLYHPYHLDSLLTIAEYFKIVGEHQMAADAIGKCLYALECAWHPLFPPWQGNIQLKYNHETNRPLFKTLFIHMNNLERRGCHRSALEVCKLLLSLDVDDPMGAMFCVDYFALRAEEYSWLEDFSEKYKSDNSLWLFPNFSFSLAICRFYLEQEDRQKDVHDNDAKSSSVDLLKQALMLHPSVLKKLVTKVPLKDQFWLKTVKHWFFRSENMEIPSLDHLISIYIERNYLIWRFPGLQKLLRDTVELVIETIETNRSDAEDWACVRKEAFASTKNEYSHLLVSDFSDSVASISPENMQQFMGEPGIGGGVLVQDQAANPAGGAHAVRNVADRSALAVLVESILPWVNYGGEDGDGGEDAERFNANAQDNAD</sequence>
<feature type="compositionally biased region" description="Basic and acidic residues" evidence="1">
    <location>
        <begin position="107"/>
        <end position="119"/>
    </location>
</feature>
<dbReference type="GO" id="GO:1990112">
    <property type="term" value="C:RQC complex"/>
    <property type="evidence" value="ECO:0000318"/>
    <property type="project" value="GO_Central"/>
</dbReference>
<dbReference type="OrthoDB" id="205993at2759"/>
<dbReference type="PANTHER" id="PTHR22684:SF0">
    <property type="entry name" value="RIBOSOME QUALITY CONTROL COMPLEX SUBUNIT TCF25"/>
    <property type="match status" value="1"/>
</dbReference>
<dbReference type="FunCoup" id="A0A058ZUU1">
    <property type="interactions" value="3542"/>
</dbReference>
<accession>A0A058ZUU1</accession>
<proteinExistence type="predicted"/>
<dbReference type="Pfam" id="PF04910">
    <property type="entry name" value="Tcf25"/>
    <property type="match status" value="1"/>
</dbReference>
<evidence type="ECO:0000313" key="2">
    <source>
        <dbReference type="EMBL" id="KCW45537.1"/>
    </source>
</evidence>
<reference evidence="2" key="1">
    <citation type="submission" date="2013-07" db="EMBL/GenBank/DDBJ databases">
        <title>The genome of Eucalyptus grandis.</title>
        <authorList>
            <person name="Schmutz J."/>
            <person name="Hayes R."/>
            <person name="Myburg A."/>
            <person name="Tuskan G."/>
            <person name="Grattapaglia D."/>
            <person name="Rokhsar D.S."/>
        </authorList>
    </citation>
    <scope>NUCLEOTIDE SEQUENCE</scope>
    <source>
        <tissue evidence="2">Leaf extractions</tissue>
    </source>
</reference>
<protein>
    <recommendedName>
        <fullName evidence="3">Transcription factor 25</fullName>
    </recommendedName>
</protein>
<dbReference type="eggNOG" id="KOG2422">
    <property type="taxonomic scope" value="Eukaryota"/>
</dbReference>
<dbReference type="PANTHER" id="PTHR22684">
    <property type="entry name" value="NULP1-RELATED"/>
    <property type="match status" value="1"/>
</dbReference>
<feature type="compositionally biased region" description="Acidic residues" evidence="1">
    <location>
        <begin position="46"/>
        <end position="57"/>
    </location>
</feature>
<dbReference type="AlphaFoldDB" id="A0A058ZUU1"/>